<dbReference type="SMART" id="SM00504">
    <property type="entry name" value="Ubox"/>
    <property type="match status" value="1"/>
</dbReference>
<protein>
    <recommendedName>
        <fullName evidence="3">U-box domain-containing protein</fullName>
    </recommendedName>
</protein>
<evidence type="ECO:0000313" key="4">
    <source>
        <dbReference type="EMBL" id="ACE05862.1"/>
    </source>
</evidence>
<dbReference type="InterPro" id="IPR027417">
    <property type="entry name" value="P-loop_NTPase"/>
</dbReference>
<dbReference type="PANTHER" id="PTHR46573:SF1">
    <property type="entry name" value="WD REPEAT, SAM AND U-BOX DOMAIN-CONTAINING PROTEIN 1"/>
    <property type="match status" value="1"/>
</dbReference>
<dbReference type="CDD" id="cd00882">
    <property type="entry name" value="Ras_like_GTPase"/>
    <property type="match status" value="1"/>
</dbReference>
<accession>B3ERL0</accession>
<dbReference type="KEGG" id="aas:Aasi_0451"/>
<dbReference type="Gene3D" id="3.30.40.10">
    <property type="entry name" value="Zinc/RING finger domain, C3HC4 (zinc finger)"/>
    <property type="match status" value="1"/>
</dbReference>
<dbReference type="InterPro" id="IPR013083">
    <property type="entry name" value="Znf_RING/FYVE/PHD"/>
</dbReference>
<dbReference type="Proteomes" id="UP000001227">
    <property type="component" value="Chromosome"/>
</dbReference>
<dbReference type="SUPFAM" id="SSF57850">
    <property type="entry name" value="RING/U-box"/>
    <property type="match status" value="1"/>
</dbReference>
<dbReference type="Pfam" id="PF04564">
    <property type="entry name" value="U-box"/>
    <property type="match status" value="1"/>
</dbReference>
<dbReference type="GO" id="GO:0005525">
    <property type="term" value="F:GTP binding"/>
    <property type="evidence" value="ECO:0007669"/>
    <property type="project" value="InterPro"/>
</dbReference>
<dbReference type="CDD" id="cd16655">
    <property type="entry name" value="RING-Ubox_WDSUB1-like"/>
    <property type="match status" value="1"/>
</dbReference>
<dbReference type="SUPFAM" id="SSF52540">
    <property type="entry name" value="P-loop containing nucleoside triphosphate hydrolases"/>
    <property type="match status" value="1"/>
</dbReference>
<dbReference type="PROSITE" id="PS51257">
    <property type="entry name" value="PROKAR_LIPOPROTEIN"/>
    <property type="match status" value="1"/>
</dbReference>
<dbReference type="AlphaFoldDB" id="B3ERL0"/>
<keyword evidence="2" id="KW-0472">Membrane</keyword>
<evidence type="ECO:0000259" key="3">
    <source>
        <dbReference type="PROSITE" id="PS51698"/>
    </source>
</evidence>
<dbReference type="STRING" id="452471.Aasi_0451"/>
<dbReference type="InterPro" id="IPR003613">
    <property type="entry name" value="Ubox_domain"/>
</dbReference>
<dbReference type="EMBL" id="CP001102">
    <property type="protein sequence ID" value="ACE05862.1"/>
    <property type="molecule type" value="Genomic_DNA"/>
</dbReference>
<evidence type="ECO:0000256" key="2">
    <source>
        <dbReference type="SAM" id="Phobius"/>
    </source>
</evidence>
<dbReference type="PROSITE" id="PS51698">
    <property type="entry name" value="U_BOX"/>
    <property type="match status" value="1"/>
</dbReference>
<dbReference type="eggNOG" id="COG1161">
    <property type="taxonomic scope" value="Bacteria"/>
</dbReference>
<evidence type="ECO:0000313" key="5">
    <source>
        <dbReference type="Proteomes" id="UP000001227"/>
    </source>
</evidence>
<keyword evidence="5" id="KW-1185">Reference proteome</keyword>
<feature type="transmembrane region" description="Helical" evidence="2">
    <location>
        <begin position="12"/>
        <end position="33"/>
    </location>
</feature>
<dbReference type="GO" id="GO:0016567">
    <property type="term" value="P:protein ubiquitination"/>
    <property type="evidence" value="ECO:0007669"/>
    <property type="project" value="InterPro"/>
</dbReference>
<dbReference type="GO" id="GO:0004842">
    <property type="term" value="F:ubiquitin-protein transferase activity"/>
    <property type="evidence" value="ECO:0007669"/>
    <property type="project" value="InterPro"/>
</dbReference>
<keyword evidence="2" id="KW-0812">Transmembrane</keyword>
<keyword evidence="2" id="KW-1133">Transmembrane helix</keyword>
<evidence type="ECO:0000256" key="1">
    <source>
        <dbReference type="SAM" id="Coils"/>
    </source>
</evidence>
<dbReference type="HOGENOM" id="CLU_287539_0_0_10"/>
<feature type="coiled-coil region" evidence="1">
    <location>
        <begin position="519"/>
        <end position="632"/>
    </location>
</feature>
<dbReference type="Pfam" id="PF01926">
    <property type="entry name" value="MMR_HSR1"/>
    <property type="match status" value="1"/>
</dbReference>
<reference evidence="4 5" key="1">
    <citation type="journal article" date="2010" name="J. Bacteriol.">
        <title>The genome of the amoeba symbiont 'Candidatus Amoebophilus asiaticus' reveals common mechanisms for host cell interaction among amoeba-associated bacteria.</title>
        <authorList>
            <person name="Schmitz-Esser S."/>
            <person name="Tischler P."/>
            <person name="Arnold R."/>
            <person name="Montanaro J."/>
            <person name="Wagner M."/>
            <person name="Rattei T."/>
            <person name="Horn M."/>
        </authorList>
    </citation>
    <scope>NUCLEOTIDE SEQUENCE [LARGE SCALE GENOMIC DNA]</scope>
    <source>
        <strain evidence="4 5">5a2</strain>
    </source>
</reference>
<dbReference type="InterPro" id="IPR006073">
    <property type="entry name" value="GTP-bd"/>
</dbReference>
<dbReference type="RefSeq" id="WP_012472629.1">
    <property type="nucleotide sequence ID" value="NC_010830.1"/>
</dbReference>
<proteinExistence type="predicted"/>
<organism evidence="4 5">
    <name type="scientific">Amoebophilus asiaticus (strain 5a2)</name>
    <dbReference type="NCBI Taxonomy" id="452471"/>
    <lineage>
        <taxon>Bacteria</taxon>
        <taxon>Pseudomonadati</taxon>
        <taxon>Bacteroidota</taxon>
        <taxon>Cytophagia</taxon>
        <taxon>Cytophagales</taxon>
        <taxon>Amoebophilaceae</taxon>
        <taxon>Candidatus Amoebophilus</taxon>
    </lineage>
</organism>
<keyword evidence="1" id="KW-0175">Coiled coil</keyword>
<feature type="domain" description="U-box" evidence="3">
    <location>
        <begin position="169"/>
        <end position="243"/>
    </location>
</feature>
<dbReference type="PANTHER" id="PTHR46573">
    <property type="entry name" value="WD REPEAT, SAM AND U-BOX DOMAIN-CONTAINING PROTEIN 1"/>
    <property type="match status" value="1"/>
</dbReference>
<sequence>MKKTYPLFQQYISYVLLISFFLQSCGGLNNLIIPMGEEKDPQIQRYTQQQLTPQIQTNIQPLASQELTAEGGHSVTLYQEAGKLKADVKMSASEGFSKTYHRIDVDVEQGAELASLPHLSKQAQQYRIHLQLAKGEQPAKVVIYKGAGLMGGMLQGEEEAEEEDSEDEAIPNECFCSITQEIMEDPVIAQDGHTYERAAIQQWFNTGRRTSPRTGARLLSTDLIANYTMRSLIQDLKVQIPVLARHQLNMGNIEAAIKLREEDIQQELELKGSLLQQQQQRAIQLEGQLAQMQQPASQISSRSRFSHLQPANRIRTEEESGVEGIIVFCGNPGVGKSSLCNSIFQKPVFKSGAMIGKGMTTKEQEFKHVDNLYIDTPGLDDVKLRDKAAEEIEKALKHNDNYKIIFVAMLDSGRIRPADLATVNAVCGAIKVPFEFGLIFNKVTPRIIKQINQEGLEPYLTTLVKQPISTLILKKDSDMEDEEDVYFPMNSDNRDKLVKFTCRLPGNRILEKDVNRIDITNFQEKVNEIERKYKQEIAELSKRNSEQAVRINTIHAQLQQSSEELKKQKEEFEERERIRSEELRQQREEIERIKQQQEREEAKRKNWEEKENEEYEKTVKQYQATSKCLEVREENSLGAQKQPSVMQLVKGADETLEAPLATGKNVMLKISIDLKSLGRYTEKGHMSVPARLFLTDFASSPLNYPDINFEIKVDCEATPVRCVLPHKPPSFGSYAEFTQWLGQGYFSNQVNVAYDFSVDVQDLAPSLAQYLFSIPPGGYRFIGTHVVDNIKIIPDKYNPSVSYVSKREIENTTVVELSGTLYLNKKSYPITAHRQVFPHPKIEDTVFQKDPSKKFYHFQGLVQGEITAKVTYEEFPKTRLKDWPGAPSETYNLLQKRPAGDNKEQIEHLSCLEGSTGKEVNITDGKMFSVVSAAKEGKTPIFQECIIQDAQGREYIVIYRLCAPIRDLETSISGAINSLRPFQLKPYEEPKSVLTCRYEGGCGLDGAHGMQRTHRSSCYVTRMVTVTPTDEQQKNNWRVRDTQINKLKELMREYYRLTGEQHPRWDEFQID</sequence>
<dbReference type="InterPro" id="IPR052085">
    <property type="entry name" value="WD-SAM-U-box"/>
</dbReference>
<name>B3ERL0_AMOA5</name>
<dbReference type="Gene3D" id="3.40.50.300">
    <property type="entry name" value="P-loop containing nucleotide triphosphate hydrolases"/>
    <property type="match status" value="1"/>
</dbReference>
<gene>
    <name evidence="4" type="ordered locus">Aasi_0451</name>
</gene>